<evidence type="ECO:0000256" key="10">
    <source>
        <dbReference type="ARBA" id="ARBA00022958"/>
    </source>
</evidence>
<evidence type="ECO:0000256" key="4">
    <source>
        <dbReference type="ARBA" id="ARBA00022679"/>
    </source>
</evidence>
<feature type="binding site" evidence="14">
    <location>
        <begin position="101"/>
        <end position="103"/>
    </location>
    <ligand>
        <name>substrate</name>
    </ligand>
</feature>
<dbReference type="InterPro" id="IPR001034">
    <property type="entry name" value="DeoR_HTH"/>
</dbReference>
<dbReference type="PANTHER" id="PTHR10584">
    <property type="entry name" value="SUGAR KINASE"/>
    <property type="match status" value="1"/>
</dbReference>
<reference evidence="16" key="2">
    <citation type="submission" date="2018-07" db="EMBL/GenBank/DDBJ databases">
        <authorList>
            <consortium name="NCBI Pathogen Detection Project"/>
        </authorList>
    </citation>
    <scope>NUCLEOTIDE SEQUENCE</scope>
    <source>
        <strain evidence="16">NCTR-SF55</strain>
    </source>
</reference>
<evidence type="ECO:0000256" key="11">
    <source>
        <dbReference type="ARBA" id="ARBA00023015"/>
    </source>
</evidence>
<feature type="binding site" evidence="14">
    <location>
        <position position="343"/>
    </location>
    <ligand>
        <name>substrate</name>
    </ligand>
</feature>
<feature type="binding site" evidence="14">
    <location>
        <begin position="311"/>
        <end position="316"/>
    </location>
    <ligand>
        <name>ATP</name>
        <dbReference type="ChEBI" id="CHEBI:30616"/>
    </ligand>
</feature>
<dbReference type="SUPFAM" id="SSF46785">
    <property type="entry name" value="Winged helix' DNA-binding domain"/>
    <property type="match status" value="1"/>
</dbReference>
<evidence type="ECO:0000256" key="7">
    <source>
        <dbReference type="ARBA" id="ARBA00022777"/>
    </source>
</evidence>
<feature type="binding site" evidence="14">
    <location>
        <begin position="129"/>
        <end position="133"/>
    </location>
    <ligand>
        <name>substrate</name>
    </ligand>
</feature>
<comment type="activity regulation">
    <text evidence="14">Activated by a monovalent cation that binds near, but not in, the active site. The most likely occupant of the site in vivo is potassium. Ion binding induces a conformational change that may alter substrate affinity.</text>
</comment>
<evidence type="ECO:0000256" key="3">
    <source>
        <dbReference type="ARBA" id="ARBA00016943"/>
    </source>
</evidence>
<dbReference type="InterPro" id="IPR029056">
    <property type="entry name" value="Ribokinase-like"/>
</dbReference>
<dbReference type="Pfam" id="PF08220">
    <property type="entry name" value="HTH_DeoR"/>
    <property type="match status" value="1"/>
</dbReference>
<dbReference type="GO" id="GO:0004747">
    <property type="term" value="F:ribokinase activity"/>
    <property type="evidence" value="ECO:0007669"/>
    <property type="project" value="UniProtKB-UniRule"/>
</dbReference>
<gene>
    <name evidence="14" type="primary">rbsK</name>
    <name evidence="16" type="ORF">GND26_002663</name>
</gene>
<dbReference type="GO" id="GO:0003700">
    <property type="term" value="F:DNA-binding transcription factor activity"/>
    <property type="evidence" value="ECO:0007669"/>
    <property type="project" value="InterPro"/>
</dbReference>
<dbReference type="GO" id="GO:0005524">
    <property type="term" value="F:ATP binding"/>
    <property type="evidence" value="ECO:0007669"/>
    <property type="project" value="UniProtKB-UniRule"/>
</dbReference>
<dbReference type="InterPro" id="IPR036390">
    <property type="entry name" value="WH_DNA-bd_sf"/>
</dbReference>
<dbReference type="AlphaFoldDB" id="A0A737F5G1"/>
<keyword evidence="7 14" id="KW-0418">Kinase</keyword>
<feature type="binding site" evidence="14">
    <location>
        <position position="339"/>
    </location>
    <ligand>
        <name>K(+)</name>
        <dbReference type="ChEBI" id="CHEBI:29103"/>
    </ligand>
</feature>
<dbReference type="InterPro" id="IPR002173">
    <property type="entry name" value="Carboh/pur_kinase_PfkB_CS"/>
</dbReference>
<evidence type="ECO:0000259" key="15">
    <source>
        <dbReference type="PROSITE" id="PS51000"/>
    </source>
</evidence>
<protein>
    <recommendedName>
        <fullName evidence="3 14">Ribokinase</fullName>
        <shortName evidence="14">RK</shortName>
        <ecNumber evidence="2 14">2.7.1.15</ecNumber>
    </recommendedName>
</protein>
<feature type="binding site" evidence="14">
    <location>
        <begin position="342"/>
        <end position="343"/>
    </location>
    <ligand>
        <name>ATP</name>
        <dbReference type="ChEBI" id="CHEBI:30616"/>
    </ligand>
</feature>
<dbReference type="InterPro" id="IPR036388">
    <property type="entry name" value="WH-like_DNA-bd_sf"/>
</dbReference>
<dbReference type="HAMAP" id="MF_01987">
    <property type="entry name" value="Ribokinase"/>
    <property type="match status" value="1"/>
</dbReference>
<evidence type="ECO:0000256" key="2">
    <source>
        <dbReference type="ARBA" id="ARBA00012035"/>
    </source>
</evidence>
<dbReference type="PANTHER" id="PTHR10584:SF166">
    <property type="entry name" value="RIBOKINASE"/>
    <property type="match status" value="1"/>
</dbReference>
<name>A0A737F5G1_SALGL</name>
<keyword evidence="12" id="KW-0804">Transcription</keyword>
<dbReference type="Pfam" id="PF00294">
    <property type="entry name" value="PfkB"/>
    <property type="match status" value="1"/>
</dbReference>
<accession>A0A737F5G1</accession>
<dbReference type="PROSITE" id="PS51000">
    <property type="entry name" value="HTH_DEOR_2"/>
    <property type="match status" value="1"/>
</dbReference>
<keyword evidence="6 14" id="KW-0547">Nucleotide-binding</keyword>
<organism evidence="16">
    <name type="scientific">Salmonella gallinarum</name>
    <dbReference type="NCBI Taxonomy" id="594"/>
    <lineage>
        <taxon>Bacteria</taxon>
        <taxon>Pseudomonadati</taxon>
        <taxon>Pseudomonadota</taxon>
        <taxon>Gammaproteobacteria</taxon>
        <taxon>Enterobacterales</taxon>
        <taxon>Enterobacteriaceae</taxon>
        <taxon>Salmonella</taxon>
    </lineage>
</organism>
<keyword evidence="13 14" id="KW-0119">Carbohydrate metabolism</keyword>
<feature type="active site" description="Proton acceptor" evidence="14">
    <location>
        <position position="343"/>
    </location>
</feature>
<comment type="subunit">
    <text evidence="14">Homodimer.</text>
</comment>
<evidence type="ECO:0000256" key="12">
    <source>
        <dbReference type="ARBA" id="ARBA00023163"/>
    </source>
</evidence>
<dbReference type="PRINTS" id="PR00990">
    <property type="entry name" value="RIBOKINASE"/>
</dbReference>
<sequence length="409" mass="44042">MKFERHHRILKELSISGVVKVSNLAKSLKVTKETIRSDLNELAGQGYLTRCHGGAFITLDSLDNVAKNEIAYVLEKYESAQKIKKGLSAMKNNVCVIGSFNVDIISYLPRLPSTGESLLADKFIFSPGGKGCNQALAASYADSDVHFITKVGSDHFSDYAINFINSSKIHKSVIYQTKETQTGTATIMVNGDTGDNVIAIYPGANMTISPDEITTQKEAIVHSDIVLVQLETNYEALQQTIRLAQKNDIPVIINPAPYNDMVNTIIDNIDYITPNETEAGLLANMAVNDIESAKCAAKIIHQKGVKNTIITLGSKGSLAYDGTQFIYSPAFPAVVKNTAGAGDAFNGALASGLAKGKSLASALCYASAFASLAVETPNASDMPENDSVLHRIQGSHYKLSLLTKSRSRL</sequence>
<dbReference type="GO" id="GO:0005829">
    <property type="term" value="C:cytosol"/>
    <property type="evidence" value="ECO:0007669"/>
    <property type="project" value="TreeGrafter"/>
</dbReference>
<evidence type="ECO:0000256" key="13">
    <source>
        <dbReference type="ARBA" id="ARBA00023277"/>
    </source>
</evidence>
<feature type="binding site" evidence="14">
    <location>
        <position position="337"/>
    </location>
    <ligand>
        <name>K(+)</name>
        <dbReference type="ChEBI" id="CHEBI:29103"/>
    </ligand>
</feature>
<evidence type="ECO:0000256" key="5">
    <source>
        <dbReference type="ARBA" id="ARBA00022723"/>
    </source>
</evidence>
<dbReference type="EC" id="2.7.1.15" evidence="2 14"/>
<comment type="caution">
    <text evidence="16">The sequence shown here is derived from an EMBL/GenBank/DDBJ whole genome shotgun (WGS) entry which is preliminary data.</text>
</comment>
<comment type="caution">
    <text evidence="14">Lacks conserved residue(s) required for the propagation of feature annotation.</text>
</comment>
<dbReference type="FunFam" id="3.40.1190.20:FF:000019">
    <property type="entry name" value="Ribokinase"/>
    <property type="match status" value="1"/>
</dbReference>
<feature type="domain" description="HTH deoR-type" evidence="15">
    <location>
        <begin position="2"/>
        <end position="57"/>
    </location>
</feature>
<comment type="similarity">
    <text evidence="1">Belongs to the carbohydrate kinase pfkB family.</text>
</comment>
<evidence type="ECO:0000256" key="14">
    <source>
        <dbReference type="HAMAP-Rule" id="MF_01987"/>
    </source>
</evidence>
<keyword evidence="4 14" id="KW-0808">Transferase</keyword>
<feature type="binding site" evidence="14">
    <location>
        <position position="275"/>
    </location>
    <ligand>
        <name>ATP</name>
        <dbReference type="ChEBI" id="CHEBI:30616"/>
    </ligand>
</feature>
<dbReference type="InterPro" id="IPR011611">
    <property type="entry name" value="PfkB_dom"/>
</dbReference>
<dbReference type="PROSITE" id="PS00584">
    <property type="entry name" value="PFKB_KINASES_2"/>
    <property type="match status" value="1"/>
</dbReference>
<comment type="subcellular location">
    <subcellularLocation>
        <location evidence="14">Cytoplasm</location>
    </subcellularLocation>
</comment>
<keyword evidence="10 14" id="KW-0630">Potassium</keyword>
<dbReference type="SMART" id="SM00420">
    <property type="entry name" value="HTH_DEOR"/>
    <property type="match status" value="1"/>
</dbReference>
<evidence type="ECO:0000256" key="8">
    <source>
        <dbReference type="ARBA" id="ARBA00022840"/>
    </source>
</evidence>
<dbReference type="CDD" id="cd01174">
    <property type="entry name" value="ribokinase"/>
    <property type="match status" value="1"/>
</dbReference>
<dbReference type="GO" id="GO:0019303">
    <property type="term" value="P:D-ribose catabolic process"/>
    <property type="evidence" value="ECO:0007669"/>
    <property type="project" value="UniProtKB-UniRule"/>
</dbReference>
<evidence type="ECO:0000256" key="9">
    <source>
        <dbReference type="ARBA" id="ARBA00022842"/>
    </source>
</evidence>
<dbReference type="UniPathway" id="UPA00916">
    <property type="reaction ID" value="UER00889"/>
</dbReference>
<dbReference type="SUPFAM" id="SSF53613">
    <property type="entry name" value="Ribokinase-like"/>
    <property type="match status" value="1"/>
</dbReference>
<dbReference type="PRINTS" id="PR00037">
    <property type="entry name" value="HTHLACR"/>
</dbReference>
<evidence type="ECO:0000256" key="6">
    <source>
        <dbReference type="ARBA" id="ARBA00022741"/>
    </source>
</evidence>
<evidence type="ECO:0000256" key="1">
    <source>
        <dbReference type="ARBA" id="ARBA00005380"/>
    </source>
</evidence>
<dbReference type="Gene3D" id="1.10.10.10">
    <property type="entry name" value="Winged helix-like DNA-binding domain superfamily/Winged helix DNA-binding domain"/>
    <property type="match status" value="1"/>
</dbReference>
<comment type="function">
    <text evidence="14">Catalyzes the phosphorylation of ribose at O-5 in a reaction requiring ATP and magnesium. The resulting D-ribose-5-phosphate can then be used either for sythesis of nucleotides, histidine, and tryptophan, or as a component of the pentose phosphate pathway.</text>
</comment>
<comment type="pathway">
    <text evidence="14">Carbohydrate metabolism; D-ribose degradation; D-ribose 5-phosphate from beta-D-ribopyranose: step 2/2.</text>
</comment>
<feature type="binding site" evidence="14">
    <location>
        <position position="231"/>
    </location>
    <ligand>
        <name>substrate</name>
    </ligand>
</feature>
<comment type="similarity">
    <text evidence="14">Belongs to the carbohydrate kinase PfkB family. Ribokinase subfamily.</text>
</comment>
<dbReference type="GO" id="GO:0046872">
    <property type="term" value="F:metal ion binding"/>
    <property type="evidence" value="ECO:0007669"/>
    <property type="project" value="UniProtKB-KW"/>
</dbReference>
<proteinExistence type="inferred from homology"/>
<feature type="binding site" evidence="14">
    <location>
        <position position="373"/>
    </location>
    <ligand>
        <name>K(+)</name>
        <dbReference type="ChEBI" id="CHEBI:29103"/>
    </ligand>
</feature>
<dbReference type="InterPro" id="IPR011877">
    <property type="entry name" value="Ribokinase"/>
</dbReference>
<keyword evidence="8 14" id="KW-0067">ATP-binding</keyword>
<keyword evidence="5 14" id="KW-0479">Metal-binding</keyword>
<dbReference type="InterPro" id="IPR002139">
    <property type="entry name" value="Ribo/fructo_kinase"/>
</dbReference>
<feature type="binding site" evidence="14">
    <location>
        <position position="376"/>
    </location>
    <ligand>
        <name>K(+)</name>
        <dbReference type="ChEBI" id="CHEBI:29103"/>
    </ligand>
</feature>
<comment type="cofactor">
    <cofactor evidence="14">
        <name>Mg(2+)</name>
        <dbReference type="ChEBI" id="CHEBI:18420"/>
    </cofactor>
    <text evidence="14">Requires a divalent cation, most likely magnesium in vivo, as an electrophilic catalyst to aid phosphoryl group transfer. It is the chelate of the metal and the nucleotide that is the actual substrate.</text>
</comment>
<keyword evidence="11" id="KW-0805">Transcription regulation</keyword>
<dbReference type="EMBL" id="DAATDI010000008">
    <property type="protein sequence ID" value="HAE8133547.1"/>
    <property type="molecule type" value="Genomic_DNA"/>
</dbReference>
<keyword evidence="14" id="KW-0963">Cytoplasm</keyword>
<comment type="catalytic activity">
    <reaction evidence="14">
        <text>D-ribose + ATP = D-ribose 5-phosphate + ADP + H(+)</text>
        <dbReference type="Rhea" id="RHEA:13697"/>
        <dbReference type="ChEBI" id="CHEBI:15378"/>
        <dbReference type="ChEBI" id="CHEBI:30616"/>
        <dbReference type="ChEBI" id="CHEBI:47013"/>
        <dbReference type="ChEBI" id="CHEBI:78346"/>
        <dbReference type="ChEBI" id="CHEBI:456216"/>
        <dbReference type="EC" id="2.7.1.15"/>
    </reaction>
</comment>
<reference evidence="16" key="1">
    <citation type="journal article" date="2018" name="Genome Biol.">
        <title>SKESA: strategic k-mer extension for scrupulous assemblies.</title>
        <authorList>
            <person name="Souvorov A."/>
            <person name="Agarwala R."/>
            <person name="Lipman D.J."/>
        </authorList>
    </citation>
    <scope>NUCLEOTIDE SEQUENCE</scope>
    <source>
        <strain evidence="16">NCTR-SF55</strain>
    </source>
</reference>
<dbReference type="Gene3D" id="3.40.1190.20">
    <property type="match status" value="1"/>
</dbReference>
<evidence type="ECO:0000313" key="16">
    <source>
        <dbReference type="EMBL" id="HAE8133547.1"/>
    </source>
</evidence>
<keyword evidence="9 14" id="KW-0460">Magnesium</keyword>
<dbReference type="RefSeq" id="WP_001746547.1">
    <property type="nucleotide sequence ID" value="NZ_JABBKH010000005.1"/>
</dbReference>